<reference evidence="2" key="1">
    <citation type="journal article" date="2019" name="Int. J. Syst. Evol. Microbiol.">
        <title>The Global Catalogue of Microorganisms (GCM) 10K type strain sequencing project: providing services to taxonomists for standard genome sequencing and annotation.</title>
        <authorList>
            <consortium name="The Broad Institute Genomics Platform"/>
            <consortium name="The Broad Institute Genome Sequencing Center for Infectious Disease"/>
            <person name="Wu L."/>
            <person name="Ma J."/>
        </authorList>
    </citation>
    <scope>NUCLEOTIDE SEQUENCE [LARGE SCALE GENOMIC DNA]</scope>
    <source>
        <strain evidence="2">JCM 17214</strain>
    </source>
</reference>
<organism evidence="1 2">
    <name type="scientific">Hymenobacter algoricola</name>
    <dbReference type="NCBI Taxonomy" id="486267"/>
    <lineage>
        <taxon>Bacteria</taxon>
        <taxon>Pseudomonadati</taxon>
        <taxon>Bacteroidota</taxon>
        <taxon>Cytophagia</taxon>
        <taxon>Cytophagales</taxon>
        <taxon>Hymenobacteraceae</taxon>
        <taxon>Hymenobacter</taxon>
    </lineage>
</organism>
<dbReference type="Proteomes" id="UP001499909">
    <property type="component" value="Unassembled WGS sequence"/>
</dbReference>
<accession>A0ABP7NRZ6</accession>
<gene>
    <name evidence="1" type="ORF">GCM10022406_38330</name>
</gene>
<sequence length="331" mass="37723">MRLVLTAIFASVALFSSCSKDSKCELNPEVARVEADVRVERLERPFFQLRSPADAQQFIRQHPLFADQFLQRKQYPSEEVLGQAMVRLATNAGLQKLGQQAEAEFKDTEALQGQLQLLFQHVRYYFPDFRVPAVKTFVSGLSQDLFVNDSLMVLSLDFFVGPKASVRPNVPEYIKRRYAPAYLLPTAALAVSSKYNQHQLTNQTMLSEMVQFGKSLYFAEQVLPCTADTLLVGFTGAEMAGVQFNESKIWAHFIEKNMLYSTAPFTIQKYLGERPNVPEIGKTCPGRVGVWLGWQIVRKYMSQHPNVTLKQLMAEKDPQRILSESHYRPKR</sequence>
<dbReference type="EMBL" id="BAABDH010000111">
    <property type="protein sequence ID" value="GAA3952914.1"/>
    <property type="molecule type" value="Genomic_DNA"/>
</dbReference>
<dbReference type="InterPro" id="IPR019853">
    <property type="entry name" value="GldB-like"/>
</dbReference>
<proteinExistence type="predicted"/>
<evidence type="ECO:0008006" key="3">
    <source>
        <dbReference type="Google" id="ProtNLM"/>
    </source>
</evidence>
<protein>
    <recommendedName>
        <fullName evidence="3">Gliding motility lipoprotein GldB</fullName>
    </recommendedName>
</protein>
<dbReference type="RefSeq" id="WP_345117478.1">
    <property type="nucleotide sequence ID" value="NZ_BAABDH010000111.1"/>
</dbReference>
<dbReference type="NCBIfam" id="TIGR03514">
    <property type="entry name" value="GldB_lipo"/>
    <property type="match status" value="1"/>
</dbReference>
<comment type="caution">
    <text evidence="1">The sequence shown here is derived from an EMBL/GenBank/DDBJ whole genome shotgun (WGS) entry which is preliminary data.</text>
</comment>
<evidence type="ECO:0000313" key="1">
    <source>
        <dbReference type="EMBL" id="GAA3952914.1"/>
    </source>
</evidence>
<dbReference type="PROSITE" id="PS51257">
    <property type="entry name" value="PROKAR_LIPOPROTEIN"/>
    <property type="match status" value="1"/>
</dbReference>
<evidence type="ECO:0000313" key="2">
    <source>
        <dbReference type="Proteomes" id="UP001499909"/>
    </source>
</evidence>
<dbReference type="Pfam" id="PF25594">
    <property type="entry name" value="GldB_lipo"/>
    <property type="match status" value="1"/>
</dbReference>
<name>A0ABP7NRZ6_9BACT</name>
<keyword evidence="2" id="KW-1185">Reference proteome</keyword>